<dbReference type="AlphaFoldDB" id="A0A3G8LVW0"/>
<keyword evidence="3" id="KW-1185">Reference proteome</keyword>
<dbReference type="InterPro" id="IPR020016">
    <property type="entry name" value="Decahaem-assoc_OM_MtrB/PioB"/>
</dbReference>
<dbReference type="OrthoDB" id="6244088at2"/>
<evidence type="ECO:0000256" key="1">
    <source>
        <dbReference type="SAM" id="SignalP"/>
    </source>
</evidence>
<proteinExistence type="predicted"/>
<dbReference type="RefSeq" id="WP_124730842.1">
    <property type="nucleotide sequence ID" value="NZ_CBCSKC010000062.1"/>
</dbReference>
<dbReference type="KEGG" id="slj:EGC82_11230"/>
<protein>
    <submittedName>
        <fullName evidence="2">MtrB/PioB family decaheme-associated outer membrane protein</fullName>
    </submittedName>
</protein>
<reference evidence="3" key="1">
    <citation type="submission" date="2018-11" db="EMBL/GenBank/DDBJ databases">
        <title>Shewanella sp. M2.</title>
        <authorList>
            <person name="Hwang Y.J."/>
            <person name="Hwang C.Y."/>
        </authorList>
    </citation>
    <scope>NUCLEOTIDE SEQUENCE [LARGE SCALE GENOMIC DNA]</scope>
    <source>
        <strain evidence="3">LMG 19866</strain>
    </source>
</reference>
<evidence type="ECO:0000313" key="2">
    <source>
        <dbReference type="EMBL" id="AZG73285.1"/>
    </source>
</evidence>
<gene>
    <name evidence="2" type="ORF">EGC82_11230</name>
</gene>
<accession>A0A3G8LVW0</accession>
<name>A0A3G8LVW0_9GAMM</name>
<feature type="signal peptide" evidence="1">
    <location>
        <begin position="1"/>
        <end position="22"/>
    </location>
</feature>
<sequence length="673" mass="74182">MMKTKLSIIALLLMTVNAPVHAFDFGVKAVNSQNANTTKWACKKCNAQSTTGNVGLSIGGSISDDDNHSANALGYDDGFAGAIDANAATVTDSGIRTEFYAKELGSKRGDAAIAIRQPGLWSVAAGYDAKYRVDSTTASSNLVSEGNTLVAQDGLVVQTLDQDRDRVNIDAKYRGDNWSGFVSVSNEEKTGKRASSYSLGLYSATNFVQPVNSETTNLHTAINMSGSNWLAEVGFKGSWFDNDVDNVYLDQTNPLLIQTGSPDNSAMSFYISGRYRFDNTTITGKFSNGEQNQDESFSSLLGVSAGLTSQDLTLNTTDANLAFVTRISSKATVKGSFVYSDRDNDSPSYEFDQYQADELTGLIAYTNAMDRESTTSKLSADYRIKSGHKLSAGLAYKDSEQTITVREEKDETELWVKYRYDSLEMWDMRFKASYAERDGAEFTKYITSDYLQNEFMRKYDMADRERTEFVVDVTHTPLDNLSIDFRGYYALDDYNDTDIGLTESKDYGYDASANLQLADTLDVTVYGGYQWIDNDQLGSTTSSYADWAAENSDEFGFVGLSTQYTGLADYGVLLSAEYCFSYSEGDTAVSGSIGNLGEYESEEHSFEFNATYALTQTSTVGLKYQYTDYQDSDYAEIPVVNKAGDGVTNLTTLGYLSQDYDAHLIMATYNYTF</sequence>
<dbReference type="SUPFAM" id="SSF56935">
    <property type="entry name" value="Porins"/>
    <property type="match status" value="2"/>
</dbReference>
<feature type="chain" id="PRO_5018027740" evidence="1">
    <location>
        <begin position="23"/>
        <end position="673"/>
    </location>
</feature>
<keyword evidence="1" id="KW-0732">Signal</keyword>
<dbReference type="EMBL" id="CP034015">
    <property type="protein sequence ID" value="AZG73285.1"/>
    <property type="molecule type" value="Genomic_DNA"/>
</dbReference>
<dbReference type="NCBIfam" id="TIGR03509">
    <property type="entry name" value="OMP_MtrB_PioB"/>
    <property type="match status" value="1"/>
</dbReference>
<organism evidence="2 3">
    <name type="scientific">Shewanella livingstonensis</name>
    <dbReference type="NCBI Taxonomy" id="150120"/>
    <lineage>
        <taxon>Bacteria</taxon>
        <taxon>Pseudomonadati</taxon>
        <taxon>Pseudomonadota</taxon>
        <taxon>Gammaproteobacteria</taxon>
        <taxon>Alteromonadales</taxon>
        <taxon>Shewanellaceae</taxon>
        <taxon>Shewanella</taxon>
    </lineage>
</organism>
<dbReference type="Proteomes" id="UP000278035">
    <property type="component" value="Chromosome"/>
</dbReference>
<evidence type="ECO:0000313" key="3">
    <source>
        <dbReference type="Proteomes" id="UP000278035"/>
    </source>
</evidence>
<dbReference type="Pfam" id="PF11854">
    <property type="entry name" value="MtrB_PioB"/>
    <property type="match status" value="1"/>
</dbReference>